<dbReference type="EMBL" id="BMZD01000010">
    <property type="protein sequence ID" value="GHA06271.1"/>
    <property type="molecule type" value="Genomic_DNA"/>
</dbReference>
<dbReference type="RefSeq" id="WP_189542795.1">
    <property type="nucleotide sequence ID" value="NZ_BMZD01000010.1"/>
</dbReference>
<dbReference type="InterPro" id="IPR052393">
    <property type="entry name" value="Cadmium-induced_rsp"/>
</dbReference>
<dbReference type="SUPFAM" id="SSF54593">
    <property type="entry name" value="Glyoxalase/Bleomycin resistance protein/Dihydroxybiphenyl dioxygenase"/>
    <property type="match status" value="1"/>
</dbReference>
<organism evidence="3 4">
    <name type="scientific">Novosphingobium arvoryzae</name>
    <dbReference type="NCBI Taxonomy" id="1256514"/>
    <lineage>
        <taxon>Bacteria</taxon>
        <taxon>Pseudomonadati</taxon>
        <taxon>Pseudomonadota</taxon>
        <taxon>Alphaproteobacteria</taxon>
        <taxon>Sphingomonadales</taxon>
        <taxon>Sphingomonadaceae</taxon>
        <taxon>Novosphingobium</taxon>
    </lineage>
</organism>
<evidence type="ECO:0000313" key="4">
    <source>
        <dbReference type="Proteomes" id="UP000634139"/>
    </source>
</evidence>
<dbReference type="InterPro" id="IPR029068">
    <property type="entry name" value="Glyas_Bleomycin-R_OHBP_Dase"/>
</dbReference>
<reference evidence="3" key="2">
    <citation type="submission" date="2020-09" db="EMBL/GenBank/DDBJ databases">
        <authorList>
            <person name="Sun Q."/>
            <person name="Kim S."/>
        </authorList>
    </citation>
    <scope>NUCLEOTIDE SEQUENCE</scope>
    <source>
        <strain evidence="3">KCTC 32422</strain>
    </source>
</reference>
<reference evidence="3" key="1">
    <citation type="journal article" date="2014" name="Int. J. Syst. Evol. Microbiol.">
        <title>Complete genome sequence of Corynebacterium casei LMG S-19264T (=DSM 44701T), isolated from a smear-ripened cheese.</title>
        <authorList>
            <consortium name="US DOE Joint Genome Institute (JGI-PGF)"/>
            <person name="Walter F."/>
            <person name="Albersmeier A."/>
            <person name="Kalinowski J."/>
            <person name="Ruckert C."/>
        </authorList>
    </citation>
    <scope>NUCLEOTIDE SEQUENCE</scope>
    <source>
        <strain evidence="3">KCTC 32422</strain>
    </source>
</reference>
<dbReference type="GO" id="GO:0046686">
    <property type="term" value="P:response to cadmium ion"/>
    <property type="evidence" value="ECO:0007669"/>
    <property type="project" value="TreeGrafter"/>
</dbReference>
<dbReference type="InterPro" id="IPR004360">
    <property type="entry name" value="Glyas_Fos-R_dOase_dom"/>
</dbReference>
<dbReference type="PANTHER" id="PTHR41294:SF1">
    <property type="entry name" value="CADMIUM-INDUCED PROTEIN CADI"/>
    <property type="match status" value="1"/>
</dbReference>
<gene>
    <name evidence="3" type="ORF">GCM10011617_28860</name>
</gene>
<accession>A0A918RQ39</accession>
<feature type="region of interest" description="Disordered" evidence="1">
    <location>
        <begin position="148"/>
        <end position="172"/>
    </location>
</feature>
<evidence type="ECO:0000256" key="1">
    <source>
        <dbReference type="SAM" id="MobiDB-lite"/>
    </source>
</evidence>
<dbReference type="Pfam" id="PF00903">
    <property type="entry name" value="Glyoxalase"/>
    <property type="match status" value="1"/>
</dbReference>
<keyword evidence="4" id="KW-1185">Reference proteome</keyword>
<protein>
    <recommendedName>
        <fullName evidence="2">VOC domain-containing protein</fullName>
    </recommendedName>
</protein>
<feature type="domain" description="VOC" evidence="2">
    <location>
        <begin position="2"/>
        <end position="117"/>
    </location>
</feature>
<dbReference type="Proteomes" id="UP000634139">
    <property type="component" value="Unassembled WGS sequence"/>
</dbReference>
<sequence>MKRFHVHVGVADLDASIAFYSGLFGSEPAVTKADYAKWMLDDPRINFAISQKCGAAKGIEHLGMQVEDQAELAEVYGRLKAANRPVLEEGATTCCYAQSEKSWIADPDGVVWEAFLTNGDSTVYGDSPDFAALASSNAAAGACCAPQMAAPAPSSCAPSSSSPPSSSSSSCC</sequence>
<comment type="caution">
    <text evidence="3">The sequence shown here is derived from an EMBL/GenBank/DDBJ whole genome shotgun (WGS) entry which is preliminary data.</text>
</comment>
<dbReference type="InterPro" id="IPR049789">
    <property type="entry name" value="ArsI/CadI-like"/>
</dbReference>
<dbReference type="Gene3D" id="3.10.180.10">
    <property type="entry name" value="2,3-Dihydroxybiphenyl 1,2-Dioxygenase, domain 1"/>
    <property type="match status" value="1"/>
</dbReference>
<dbReference type="NCBIfam" id="NF041414">
    <property type="entry name" value="ArsI_CadI_VOC"/>
    <property type="match status" value="1"/>
</dbReference>
<dbReference type="InterPro" id="IPR037523">
    <property type="entry name" value="VOC_core"/>
</dbReference>
<evidence type="ECO:0000313" key="3">
    <source>
        <dbReference type="EMBL" id="GHA06271.1"/>
    </source>
</evidence>
<dbReference type="AlphaFoldDB" id="A0A918RQ39"/>
<proteinExistence type="predicted"/>
<evidence type="ECO:0000259" key="2">
    <source>
        <dbReference type="PROSITE" id="PS51819"/>
    </source>
</evidence>
<name>A0A918RQ39_9SPHN</name>
<dbReference type="PANTHER" id="PTHR41294">
    <property type="entry name" value="CADMIUM-INDUCED PROTEIN CADI"/>
    <property type="match status" value="1"/>
</dbReference>
<dbReference type="PROSITE" id="PS51819">
    <property type="entry name" value="VOC"/>
    <property type="match status" value="1"/>
</dbReference>